<evidence type="ECO:0000256" key="7">
    <source>
        <dbReference type="SAM" id="SignalP"/>
    </source>
</evidence>
<keyword evidence="5 6" id="KW-0472">Membrane</keyword>
<gene>
    <name evidence="9" type="ORF">AB1Y20_015499</name>
</gene>
<feature type="transmembrane region" description="Helical" evidence="6">
    <location>
        <begin position="150"/>
        <end position="173"/>
    </location>
</feature>
<dbReference type="AlphaFoldDB" id="A0AB34JXY3"/>
<feature type="signal peptide" evidence="7">
    <location>
        <begin position="1"/>
        <end position="16"/>
    </location>
</feature>
<evidence type="ECO:0000313" key="9">
    <source>
        <dbReference type="EMBL" id="KAL1526806.1"/>
    </source>
</evidence>
<dbReference type="GO" id="GO:0016020">
    <property type="term" value="C:membrane"/>
    <property type="evidence" value="ECO:0007669"/>
    <property type="project" value="UniProtKB-SubCell"/>
</dbReference>
<comment type="caution">
    <text evidence="9">The sequence shown here is derived from an EMBL/GenBank/DDBJ whole genome shotgun (WGS) entry which is preliminary data.</text>
</comment>
<feature type="transmembrane region" description="Helical" evidence="6">
    <location>
        <begin position="114"/>
        <end position="130"/>
    </location>
</feature>
<keyword evidence="4 6" id="KW-1133">Transmembrane helix</keyword>
<comment type="subcellular location">
    <subcellularLocation>
        <location evidence="1">Membrane</location>
        <topology evidence="1">Multi-pass membrane protein</topology>
    </subcellularLocation>
</comment>
<dbReference type="EMBL" id="JBGBPQ010000003">
    <property type="protein sequence ID" value="KAL1526806.1"/>
    <property type="molecule type" value="Genomic_DNA"/>
</dbReference>
<dbReference type="InterPro" id="IPR004837">
    <property type="entry name" value="NaCa_Exmemb"/>
</dbReference>
<sequence length="787" mass="84727">MFYVCLLLLCLHGARAWEFREARHPCASEDTCCQFIHGNASWSHVPDKCECALRKELDNIIPYTRWHYCNLSCVPALSVFFCACWVLFLFMLIASTAEEYMVPNLERLSDMLKLSPNVAGVTLLALGNGGPDFFTSFNAYKTSARSAIGIGSLLGGGIFITSFVLGSVAIISPFTTNRRPLVRDLCFYIVSVCTIGYTTAKGNINSVEAVALVSIYAVYVVVVIGGRMVFQKCLKLRGLPIPPAASLRLPLRRQSLVFDEACARVWFECGSACVVHALLQDFAGRMNLHRAMMPKPRSQAMRHRVGRSGVVHAFLRIREEAAAAPTHSSGAPMRPNDESVLGYAWAWKESTRHLCTEGGGAPSSDRFSALDHPCCEAEASLDLASGRALGRGGASAGVPADGLAEPRPHDPLAADRSAVTWRAHATDSVVSSLRDYGAQAGQAPLLAGPSCSSHPARSDGIACVSGSVQPPGVVRSKSWSISARWGELQQEMRPLMVAASVPRILIQLQEASGWDEKSTLRRLAYPLECAFVVARDLTIPLLDEPRWRRQICGLSLLGAPQLVVFKFSHPSKIAAGGMPLALLVFLISLPIALAVYTQLGPTPPTSRPLSIFLLSIAFAASAIWTDILANELVAGLDFLGNALGISKSVLGLTVLAWGNSIGDFVADTALARAGNPRMGAAGCIGGPLFNLLIGTGVSMAYHTITVEPLCFHFDKTVPLGLVFLIGSLLITAVAVPLLRWRLTRGFGILQVCYYSAFVLITVVLEITDPPILNAKLARIYGTVCPHK</sequence>
<evidence type="ECO:0000256" key="1">
    <source>
        <dbReference type="ARBA" id="ARBA00004141"/>
    </source>
</evidence>
<reference evidence="9 10" key="1">
    <citation type="journal article" date="2024" name="Science">
        <title>Giant polyketide synthase enzymes in the biosynthesis of giant marine polyether toxins.</title>
        <authorList>
            <person name="Fallon T.R."/>
            <person name="Shende V.V."/>
            <person name="Wierzbicki I.H."/>
            <person name="Pendleton A.L."/>
            <person name="Watervoot N.F."/>
            <person name="Auber R.P."/>
            <person name="Gonzalez D.J."/>
            <person name="Wisecaver J.H."/>
            <person name="Moore B.S."/>
        </authorList>
    </citation>
    <scope>NUCLEOTIDE SEQUENCE [LARGE SCALE GENOMIC DNA]</scope>
    <source>
        <strain evidence="9 10">12B1</strain>
    </source>
</reference>
<dbReference type="Gene3D" id="1.20.1420.30">
    <property type="entry name" value="NCX, central ion-binding region"/>
    <property type="match status" value="2"/>
</dbReference>
<dbReference type="Proteomes" id="UP001515480">
    <property type="component" value="Unassembled WGS sequence"/>
</dbReference>
<evidence type="ECO:0000256" key="4">
    <source>
        <dbReference type="ARBA" id="ARBA00022989"/>
    </source>
</evidence>
<feature type="transmembrane region" description="Helical" evidence="6">
    <location>
        <begin position="678"/>
        <end position="704"/>
    </location>
</feature>
<dbReference type="InterPro" id="IPR051359">
    <property type="entry name" value="CaCA_antiporter"/>
</dbReference>
<evidence type="ECO:0000256" key="3">
    <source>
        <dbReference type="ARBA" id="ARBA00022692"/>
    </source>
</evidence>
<dbReference type="Pfam" id="PF01699">
    <property type="entry name" value="Na_Ca_ex"/>
    <property type="match status" value="2"/>
</dbReference>
<feature type="chain" id="PRO_5044227839" description="Sodium/calcium exchanger membrane region domain-containing protein" evidence="7">
    <location>
        <begin position="17"/>
        <end position="787"/>
    </location>
</feature>
<keyword evidence="7" id="KW-0732">Signal</keyword>
<organism evidence="9 10">
    <name type="scientific">Prymnesium parvum</name>
    <name type="common">Toxic golden alga</name>
    <dbReference type="NCBI Taxonomy" id="97485"/>
    <lineage>
        <taxon>Eukaryota</taxon>
        <taxon>Haptista</taxon>
        <taxon>Haptophyta</taxon>
        <taxon>Prymnesiophyceae</taxon>
        <taxon>Prymnesiales</taxon>
        <taxon>Prymnesiaceae</taxon>
        <taxon>Prymnesium</taxon>
    </lineage>
</organism>
<feature type="transmembrane region" description="Helical" evidence="6">
    <location>
        <begin position="609"/>
        <end position="629"/>
    </location>
</feature>
<feature type="transmembrane region" description="Helical" evidence="6">
    <location>
        <begin position="210"/>
        <end position="230"/>
    </location>
</feature>
<keyword evidence="3 6" id="KW-0812">Transmembrane</keyword>
<feature type="transmembrane region" description="Helical" evidence="6">
    <location>
        <begin position="74"/>
        <end position="93"/>
    </location>
</feature>
<accession>A0AB34JXY3</accession>
<feature type="domain" description="Sodium/calcium exchanger membrane region" evidence="8">
    <location>
        <begin position="616"/>
        <end position="762"/>
    </location>
</feature>
<feature type="domain" description="Sodium/calcium exchanger membrane region" evidence="8">
    <location>
        <begin position="84"/>
        <end position="224"/>
    </location>
</feature>
<evidence type="ECO:0000259" key="8">
    <source>
        <dbReference type="Pfam" id="PF01699"/>
    </source>
</evidence>
<feature type="transmembrane region" description="Helical" evidence="6">
    <location>
        <begin position="185"/>
        <end position="204"/>
    </location>
</feature>
<feature type="transmembrane region" description="Helical" evidence="6">
    <location>
        <begin position="716"/>
        <end position="738"/>
    </location>
</feature>
<dbReference type="PANTHER" id="PTHR12266:SF0">
    <property type="entry name" value="MITOCHONDRIAL SODIUM_CALCIUM EXCHANGER PROTEIN"/>
    <property type="match status" value="1"/>
</dbReference>
<dbReference type="InterPro" id="IPR044880">
    <property type="entry name" value="NCX_ion-bd_dom_sf"/>
</dbReference>
<dbReference type="GO" id="GO:0008324">
    <property type="term" value="F:monoatomic cation transmembrane transporter activity"/>
    <property type="evidence" value="ECO:0007669"/>
    <property type="project" value="TreeGrafter"/>
</dbReference>
<evidence type="ECO:0000256" key="5">
    <source>
        <dbReference type="ARBA" id="ARBA00023136"/>
    </source>
</evidence>
<keyword evidence="2" id="KW-0813">Transport</keyword>
<evidence type="ECO:0000256" key="6">
    <source>
        <dbReference type="SAM" id="Phobius"/>
    </source>
</evidence>
<feature type="transmembrane region" description="Helical" evidence="6">
    <location>
        <begin position="573"/>
        <end position="597"/>
    </location>
</feature>
<proteinExistence type="predicted"/>
<protein>
    <recommendedName>
        <fullName evidence="8">Sodium/calcium exchanger membrane region domain-containing protein</fullName>
    </recommendedName>
</protein>
<dbReference type="PANTHER" id="PTHR12266">
    <property type="entry name" value="NA+/CA2+ K+ INDEPENDENT EXCHANGER"/>
    <property type="match status" value="1"/>
</dbReference>
<evidence type="ECO:0000256" key="2">
    <source>
        <dbReference type="ARBA" id="ARBA00022448"/>
    </source>
</evidence>
<evidence type="ECO:0000313" key="10">
    <source>
        <dbReference type="Proteomes" id="UP001515480"/>
    </source>
</evidence>
<name>A0AB34JXY3_PRYPA</name>
<feature type="transmembrane region" description="Helical" evidence="6">
    <location>
        <begin position="745"/>
        <end position="764"/>
    </location>
</feature>
<keyword evidence="10" id="KW-1185">Reference proteome</keyword>